<evidence type="ECO:0000256" key="1">
    <source>
        <dbReference type="ARBA" id="ARBA00023015"/>
    </source>
</evidence>
<dbReference type="PROSITE" id="PS01124">
    <property type="entry name" value="HTH_ARAC_FAMILY_2"/>
    <property type="match status" value="1"/>
</dbReference>
<evidence type="ECO:0000313" key="6">
    <source>
        <dbReference type="Proteomes" id="UP000490800"/>
    </source>
</evidence>
<evidence type="ECO:0000259" key="4">
    <source>
        <dbReference type="PROSITE" id="PS01124"/>
    </source>
</evidence>
<dbReference type="GO" id="GO:0043565">
    <property type="term" value="F:sequence-specific DNA binding"/>
    <property type="evidence" value="ECO:0007669"/>
    <property type="project" value="InterPro"/>
</dbReference>
<dbReference type="PANTHER" id="PTHR46796">
    <property type="entry name" value="HTH-TYPE TRANSCRIPTIONAL ACTIVATOR RHAS-RELATED"/>
    <property type="match status" value="1"/>
</dbReference>
<organism evidence="5 6">
    <name type="scientific">Paenibacillus lutrae</name>
    <dbReference type="NCBI Taxonomy" id="2078573"/>
    <lineage>
        <taxon>Bacteria</taxon>
        <taxon>Bacillati</taxon>
        <taxon>Bacillota</taxon>
        <taxon>Bacilli</taxon>
        <taxon>Bacillales</taxon>
        <taxon>Paenibacillaceae</taxon>
        <taxon>Paenibacillus</taxon>
    </lineage>
</organism>
<name>A0A7X3K296_9BACL</name>
<dbReference type="InterPro" id="IPR046532">
    <property type="entry name" value="DUF6597"/>
</dbReference>
<dbReference type="Proteomes" id="UP000490800">
    <property type="component" value="Unassembled WGS sequence"/>
</dbReference>
<dbReference type="SUPFAM" id="SSF46689">
    <property type="entry name" value="Homeodomain-like"/>
    <property type="match status" value="1"/>
</dbReference>
<proteinExistence type="predicted"/>
<dbReference type="EMBL" id="RHLK01000033">
    <property type="protein sequence ID" value="MVP02601.1"/>
    <property type="molecule type" value="Genomic_DNA"/>
</dbReference>
<dbReference type="GO" id="GO:0003700">
    <property type="term" value="F:DNA-binding transcription factor activity"/>
    <property type="evidence" value="ECO:0007669"/>
    <property type="project" value="InterPro"/>
</dbReference>
<dbReference type="Gene3D" id="1.10.10.60">
    <property type="entry name" value="Homeodomain-like"/>
    <property type="match status" value="1"/>
</dbReference>
<dbReference type="OrthoDB" id="323290at2"/>
<dbReference type="SMART" id="SM00342">
    <property type="entry name" value="HTH_ARAC"/>
    <property type="match status" value="1"/>
</dbReference>
<keyword evidence="2" id="KW-0238">DNA-binding</keyword>
<dbReference type="InterPro" id="IPR050204">
    <property type="entry name" value="AraC_XylS_family_regulators"/>
</dbReference>
<keyword evidence="6" id="KW-1185">Reference proteome</keyword>
<comment type="caution">
    <text evidence="5">The sequence shown here is derived from an EMBL/GenBank/DDBJ whole genome shotgun (WGS) entry which is preliminary data.</text>
</comment>
<reference evidence="5 6" key="1">
    <citation type="journal article" date="2019" name="Microorganisms">
        <title>Paenibacillus lutrae sp. nov., A Chitinolytic Species Isolated from A River Otter in Castril Natural Park, Granada, Spain.</title>
        <authorList>
            <person name="Rodriguez M."/>
            <person name="Reina J.C."/>
            <person name="Bejar V."/>
            <person name="Llamas I."/>
        </authorList>
    </citation>
    <scope>NUCLEOTIDE SEQUENCE [LARGE SCALE GENOMIC DNA]</scope>
    <source>
        <strain evidence="5 6">N10</strain>
    </source>
</reference>
<dbReference type="AlphaFoldDB" id="A0A7X3K296"/>
<feature type="domain" description="HTH araC/xylS-type" evidence="4">
    <location>
        <begin position="167"/>
        <end position="265"/>
    </location>
</feature>
<gene>
    <name evidence="5" type="ORF">EDM21_24345</name>
</gene>
<evidence type="ECO:0000256" key="3">
    <source>
        <dbReference type="ARBA" id="ARBA00023163"/>
    </source>
</evidence>
<dbReference type="PANTHER" id="PTHR46796:SF13">
    <property type="entry name" value="HTH-TYPE TRANSCRIPTIONAL ACTIVATOR RHAS"/>
    <property type="match status" value="1"/>
</dbReference>
<protein>
    <submittedName>
        <fullName evidence="5">Helix-turn-helix domain-containing protein</fullName>
    </submittedName>
</protein>
<sequence>MQPAPTTSNRGILRYSQGREKFSMNRLIPSPDLRSFITHYWLIAWDLRGQNSYRQEVLQHPGVNLVFERGKTCVHGVRKGRSSYLLQEQGEVFGILFRPGGFYPFLQEPVSSLTDQSVPLDSLFDVDRNALEDTLFSMETGSDRIHVVEQFLRNQHPKRDPQIETINEIVHYIIEHREINRVEEIAVHFGLSPRTLQRIFSLYVGVSPKWVIQRSRIQDAVELADGGVTPEWSKLALDLGYYDQAHFIKDFKTIVGSSPHEYATNGLN</sequence>
<keyword evidence="3" id="KW-0804">Transcription</keyword>
<dbReference type="Pfam" id="PF12833">
    <property type="entry name" value="HTH_18"/>
    <property type="match status" value="1"/>
</dbReference>
<dbReference type="InterPro" id="IPR009057">
    <property type="entry name" value="Homeodomain-like_sf"/>
</dbReference>
<keyword evidence="1" id="KW-0805">Transcription regulation</keyword>
<evidence type="ECO:0000313" key="5">
    <source>
        <dbReference type="EMBL" id="MVP02601.1"/>
    </source>
</evidence>
<dbReference type="Pfam" id="PF20240">
    <property type="entry name" value="DUF6597"/>
    <property type="match status" value="1"/>
</dbReference>
<evidence type="ECO:0000256" key="2">
    <source>
        <dbReference type="ARBA" id="ARBA00023125"/>
    </source>
</evidence>
<dbReference type="InterPro" id="IPR018060">
    <property type="entry name" value="HTH_AraC"/>
</dbReference>
<accession>A0A7X3K296</accession>